<dbReference type="PANTHER" id="PTHR46233">
    <property type="entry name" value="HYDROXYACYLGLUTATHIONE HYDROLASE GLOC"/>
    <property type="match status" value="1"/>
</dbReference>
<keyword evidence="4" id="KW-0862">Zinc</keyword>
<comment type="cofactor">
    <cofactor evidence="1">
        <name>Zn(2+)</name>
        <dbReference type="ChEBI" id="CHEBI:29105"/>
    </cofactor>
</comment>
<dbReference type="OrthoDB" id="9761531at2"/>
<dbReference type="Gene3D" id="3.60.15.10">
    <property type="entry name" value="Ribonuclease Z/Hydroxyacylglutathione hydrolase-like"/>
    <property type="match status" value="1"/>
</dbReference>
<evidence type="ECO:0000313" key="10">
    <source>
        <dbReference type="Proteomes" id="UP000515909"/>
    </source>
</evidence>
<evidence type="ECO:0000256" key="4">
    <source>
        <dbReference type="ARBA" id="ARBA00022833"/>
    </source>
</evidence>
<evidence type="ECO:0000256" key="1">
    <source>
        <dbReference type="ARBA" id="ARBA00001947"/>
    </source>
</evidence>
<dbReference type="Proteomes" id="UP000469440">
    <property type="component" value="Unassembled WGS sequence"/>
</dbReference>
<keyword evidence="2" id="KW-0479">Metal-binding</keyword>
<evidence type="ECO:0000256" key="5">
    <source>
        <dbReference type="SAM" id="MobiDB-lite"/>
    </source>
</evidence>
<accession>A0A7G8TG14</accession>
<reference evidence="7 9" key="1">
    <citation type="submission" date="2019-09" db="EMBL/GenBank/DDBJ databases">
        <title>Genome sequence of Clostridium sp. EA1.</title>
        <authorList>
            <person name="Poehlein A."/>
            <person name="Bengelsdorf F.R."/>
            <person name="Daniel R."/>
        </authorList>
    </citation>
    <scope>NUCLEOTIDE SEQUENCE [LARGE SCALE GENOMIC DNA]</scope>
    <source>
        <strain evidence="7 9">EA1</strain>
    </source>
</reference>
<feature type="region of interest" description="Disordered" evidence="5">
    <location>
        <begin position="253"/>
        <end position="290"/>
    </location>
</feature>
<dbReference type="Pfam" id="PF00753">
    <property type="entry name" value="Lactamase_B"/>
    <property type="match status" value="1"/>
</dbReference>
<accession>A0A6N8HWA5</accession>
<dbReference type="KEGG" id="cfem:HCR03_07675"/>
<dbReference type="InterPro" id="IPR036866">
    <property type="entry name" value="RibonucZ/Hydroxyglut_hydro"/>
</dbReference>
<reference evidence="8 10" key="2">
    <citation type="submission" date="2020-08" db="EMBL/GenBank/DDBJ databases">
        <title>The isolate Caproiciproducens sp. 7D4C2 produces n-caproate at mildly acidic conditions from hexoses: genome and rBOX comparison with related strains and chain-elongating bacteria.</title>
        <authorList>
            <person name="Esquivel-Elizondo S."/>
            <person name="Bagci C."/>
            <person name="Temovska M."/>
            <person name="Jeon B.S."/>
            <person name="Bessarab I."/>
            <person name="Williams R.B.H."/>
            <person name="Huson D.H."/>
            <person name="Angenent L.T."/>
        </authorList>
    </citation>
    <scope>NUCLEOTIDE SEQUENCE [LARGE SCALE GENOMIC DNA]</scope>
    <source>
        <strain evidence="8 10">7D4C2</strain>
    </source>
</reference>
<keyword evidence="9" id="KW-1185">Reference proteome</keyword>
<evidence type="ECO:0000313" key="9">
    <source>
        <dbReference type="Proteomes" id="UP000469440"/>
    </source>
</evidence>
<dbReference type="EMBL" id="CP060286">
    <property type="protein sequence ID" value="QNK42555.1"/>
    <property type="molecule type" value="Genomic_DNA"/>
</dbReference>
<gene>
    <name evidence="7" type="primary">gloB_1</name>
    <name evidence="7" type="ORF">CAFE_06300</name>
    <name evidence="8" type="ORF">HCR03_07675</name>
</gene>
<keyword evidence="3 7" id="KW-0378">Hydrolase</keyword>
<dbReference type="AlphaFoldDB" id="A0A6N8HWA5"/>
<organism evidence="7 9">
    <name type="scientific">Caproicibacter fermentans</name>
    <dbReference type="NCBI Taxonomy" id="2576756"/>
    <lineage>
        <taxon>Bacteria</taxon>
        <taxon>Bacillati</taxon>
        <taxon>Bacillota</taxon>
        <taxon>Clostridia</taxon>
        <taxon>Eubacteriales</taxon>
        <taxon>Acutalibacteraceae</taxon>
        <taxon>Caproicibacter</taxon>
    </lineage>
</organism>
<evidence type="ECO:0000256" key="3">
    <source>
        <dbReference type="ARBA" id="ARBA00022801"/>
    </source>
</evidence>
<dbReference type="EMBL" id="VWXL01000014">
    <property type="protein sequence ID" value="MVB09959.1"/>
    <property type="molecule type" value="Genomic_DNA"/>
</dbReference>
<sequence>MSKKASKFQEKYMAMIYRGKEIFKPLNTGVIDEHVKCVREFVANIFFYTKNGQTIMIDAGYNYERLKEKMEWLDLDPENIKDILVTHQDTDHVGAIEADSNQLFKNATIYIGEIENKYLTGEVRRKVIFHLFKLPQVTINNKKILLKDGQGFTIGNIKVEAFLVPGHTWGHMVYLIDDTYLFTGDTIWFGADGGYSFINALAEDIALEKRSLAILEKKLRERHLNPIIITGHTGYSDDINFSFAHRDEVCNSMKKQKPHDPDAPYDGYDESDDTEEKTRTIRLKRANRVK</sequence>
<protein>
    <submittedName>
        <fullName evidence="7">Hydroxyacylglutathione hydrolase</fullName>
        <ecNumber evidence="7">3.1.2.6</ecNumber>
    </submittedName>
    <submittedName>
        <fullName evidence="8">MBL fold metallo-hydrolase</fullName>
    </submittedName>
</protein>
<dbReference type="CDD" id="cd06262">
    <property type="entry name" value="metallo-hydrolase-like_MBL-fold"/>
    <property type="match status" value="1"/>
</dbReference>
<evidence type="ECO:0000313" key="7">
    <source>
        <dbReference type="EMBL" id="MVB09959.1"/>
    </source>
</evidence>
<dbReference type="SUPFAM" id="SSF56281">
    <property type="entry name" value="Metallo-hydrolase/oxidoreductase"/>
    <property type="match status" value="1"/>
</dbReference>
<dbReference type="GO" id="GO:0046872">
    <property type="term" value="F:metal ion binding"/>
    <property type="evidence" value="ECO:0007669"/>
    <property type="project" value="UniProtKB-KW"/>
</dbReference>
<proteinExistence type="predicted"/>
<feature type="domain" description="Metallo-beta-lactamase" evidence="6">
    <location>
        <begin position="42"/>
        <end position="232"/>
    </location>
</feature>
<dbReference type="InterPro" id="IPR051453">
    <property type="entry name" value="MBL_Glyoxalase_II"/>
</dbReference>
<dbReference type="SMART" id="SM00849">
    <property type="entry name" value="Lactamase_B"/>
    <property type="match status" value="1"/>
</dbReference>
<dbReference type="GO" id="GO:0004416">
    <property type="term" value="F:hydroxyacylglutathione hydrolase activity"/>
    <property type="evidence" value="ECO:0007669"/>
    <property type="project" value="UniProtKB-EC"/>
</dbReference>
<evidence type="ECO:0000256" key="2">
    <source>
        <dbReference type="ARBA" id="ARBA00022723"/>
    </source>
</evidence>
<dbReference type="InterPro" id="IPR001279">
    <property type="entry name" value="Metallo-B-lactamas"/>
</dbReference>
<evidence type="ECO:0000313" key="8">
    <source>
        <dbReference type="EMBL" id="QNK42555.1"/>
    </source>
</evidence>
<dbReference type="Proteomes" id="UP000515909">
    <property type="component" value="Chromosome"/>
</dbReference>
<name>A0A6N8HWA5_9FIRM</name>
<evidence type="ECO:0000259" key="6">
    <source>
        <dbReference type="SMART" id="SM00849"/>
    </source>
</evidence>
<dbReference type="PANTHER" id="PTHR46233:SF3">
    <property type="entry name" value="HYDROXYACYLGLUTATHIONE HYDROLASE GLOC"/>
    <property type="match status" value="1"/>
</dbReference>
<dbReference type="EC" id="3.1.2.6" evidence="7"/>
<feature type="compositionally biased region" description="Basic residues" evidence="5">
    <location>
        <begin position="280"/>
        <end position="290"/>
    </location>
</feature>